<sequence length="586" mass="66967">MDNQIIRELDTIIDGQMIKTVFQPIISLHNGDVHGYEALSRVTSNESHLNNPEQLFTAAAAHDRLHALDTLCRTISLHTFCDLDEDDSTKPLFLNISSLILQDEHFLEHFKTHDLDKIGLEPNRIVFEITERNSIHHVNRFTSSIHALKSSGFQVAIDDAGAMYSGLNLITDTQPHYVKLDRQLTKNVDFRGINYALIKGLVEFCRMSDIRLVAEGVETLAELKCLIDLGVPYAQGFFLQRPAPLLAELSESVRGEIINHHTKRNRLYEQPNTSSYIYNICTPTETITRDMNIEQVLEKLKKDFESPGLCITENKKVIGIITRAQLTLQVSGRYGFSLYHKRPISLLMDKDFIAIDYRTPINEVSKLAMTRPQEKLYDFIVVTKDDQYLGTVTIQNLLLKSTEIEVIKAKYENPLTGLPGNLIIEQKMKRALETKDTFSVLYIDINHFKEYNDVYGFENGDAVIKLLADILLLYLPVDQFVGHVGGDDFVVVMSEVDVADFCHNVSEHFQQKVRLHYNEQDRVNGYIIAENRLGIMEQFPIISISIAGTCVQSDHYLSVFDLTKRLAKLKKKSKRQKDQHFLFIES</sequence>
<dbReference type="Gene3D" id="3.20.20.450">
    <property type="entry name" value="EAL domain"/>
    <property type="match status" value="1"/>
</dbReference>
<evidence type="ECO:0000313" key="4">
    <source>
        <dbReference type="Proteomes" id="UP001203004"/>
    </source>
</evidence>
<reference evidence="3 4" key="1">
    <citation type="submission" date="2022-05" db="EMBL/GenBank/DDBJ databases">
        <title>Sporolactobacillus sp nov CPB3-1, isolated from tree bark (Mangifera indica L.).</title>
        <authorList>
            <person name="Phuengjayaem S."/>
            <person name="Tanasupawat S."/>
        </authorList>
    </citation>
    <scope>NUCLEOTIDE SEQUENCE [LARGE SCALE GENOMIC DNA]</scope>
    <source>
        <strain evidence="3 4">CPB3-1</strain>
    </source>
</reference>
<dbReference type="InterPro" id="IPR001633">
    <property type="entry name" value="EAL_dom"/>
</dbReference>
<dbReference type="InterPro" id="IPR035919">
    <property type="entry name" value="EAL_sf"/>
</dbReference>
<dbReference type="PROSITE" id="PS50883">
    <property type="entry name" value="EAL"/>
    <property type="match status" value="1"/>
</dbReference>
<feature type="domain" description="EAL" evidence="1">
    <location>
        <begin position="2"/>
        <end position="256"/>
    </location>
</feature>
<dbReference type="SUPFAM" id="SSF141868">
    <property type="entry name" value="EAL domain-like"/>
    <property type="match status" value="1"/>
</dbReference>
<name>A0ABT0MBR6_9BACL</name>
<organism evidence="3 4">
    <name type="scientific">Sporolactobacillus mangiferae</name>
    <dbReference type="NCBI Taxonomy" id="2940498"/>
    <lineage>
        <taxon>Bacteria</taxon>
        <taxon>Bacillati</taxon>
        <taxon>Bacillota</taxon>
        <taxon>Bacilli</taxon>
        <taxon>Bacillales</taxon>
        <taxon>Sporolactobacillaceae</taxon>
        <taxon>Sporolactobacillus</taxon>
    </lineage>
</organism>
<dbReference type="Pfam" id="PF00990">
    <property type="entry name" value="GGDEF"/>
    <property type="match status" value="1"/>
</dbReference>
<dbReference type="CDD" id="cd01949">
    <property type="entry name" value="GGDEF"/>
    <property type="match status" value="1"/>
</dbReference>
<dbReference type="InterPro" id="IPR050706">
    <property type="entry name" value="Cyclic-di-GMP_PDE-like"/>
</dbReference>
<dbReference type="Pfam" id="PF00571">
    <property type="entry name" value="CBS"/>
    <property type="match status" value="2"/>
</dbReference>
<dbReference type="SUPFAM" id="SSF54631">
    <property type="entry name" value="CBS-domain pair"/>
    <property type="match status" value="1"/>
</dbReference>
<dbReference type="RefSeq" id="WP_249101383.1">
    <property type="nucleotide sequence ID" value="NZ_JAMAST010000009.1"/>
</dbReference>
<dbReference type="NCBIfam" id="TIGR00254">
    <property type="entry name" value="GGDEF"/>
    <property type="match status" value="1"/>
</dbReference>
<dbReference type="Proteomes" id="UP001203004">
    <property type="component" value="Unassembled WGS sequence"/>
</dbReference>
<feature type="domain" description="GGDEF" evidence="2">
    <location>
        <begin position="436"/>
        <end position="586"/>
    </location>
</feature>
<keyword evidence="4" id="KW-1185">Reference proteome</keyword>
<dbReference type="PANTHER" id="PTHR33121:SF76">
    <property type="entry name" value="SIGNALING PROTEIN"/>
    <property type="match status" value="1"/>
</dbReference>
<dbReference type="SMART" id="SM00052">
    <property type="entry name" value="EAL"/>
    <property type="match status" value="1"/>
</dbReference>
<dbReference type="InterPro" id="IPR000644">
    <property type="entry name" value="CBS_dom"/>
</dbReference>
<dbReference type="SUPFAM" id="SSF55073">
    <property type="entry name" value="Nucleotide cyclase"/>
    <property type="match status" value="1"/>
</dbReference>
<dbReference type="Gene3D" id="3.10.580.10">
    <property type="entry name" value="CBS-domain"/>
    <property type="match status" value="1"/>
</dbReference>
<dbReference type="InterPro" id="IPR043128">
    <property type="entry name" value="Rev_trsase/Diguanyl_cyclase"/>
</dbReference>
<dbReference type="PROSITE" id="PS50887">
    <property type="entry name" value="GGDEF"/>
    <property type="match status" value="1"/>
</dbReference>
<evidence type="ECO:0000259" key="2">
    <source>
        <dbReference type="PROSITE" id="PS50887"/>
    </source>
</evidence>
<protein>
    <submittedName>
        <fullName evidence="3">EAL and GGDEF domain-containing protein</fullName>
    </submittedName>
</protein>
<evidence type="ECO:0000313" key="3">
    <source>
        <dbReference type="EMBL" id="MCL1632093.1"/>
    </source>
</evidence>
<gene>
    <name evidence="3" type="ORF">M3N64_09030</name>
</gene>
<dbReference type="InterPro" id="IPR029787">
    <property type="entry name" value="Nucleotide_cyclase"/>
</dbReference>
<dbReference type="Gene3D" id="3.30.70.270">
    <property type="match status" value="1"/>
</dbReference>
<dbReference type="CDD" id="cd01948">
    <property type="entry name" value="EAL"/>
    <property type="match status" value="1"/>
</dbReference>
<comment type="caution">
    <text evidence="3">The sequence shown here is derived from an EMBL/GenBank/DDBJ whole genome shotgun (WGS) entry which is preliminary data.</text>
</comment>
<proteinExistence type="predicted"/>
<dbReference type="SMART" id="SM00267">
    <property type="entry name" value="GGDEF"/>
    <property type="match status" value="1"/>
</dbReference>
<dbReference type="InterPro" id="IPR046342">
    <property type="entry name" value="CBS_dom_sf"/>
</dbReference>
<accession>A0ABT0MBR6</accession>
<dbReference type="PANTHER" id="PTHR33121">
    <property type="entry name" value="CYCLIC DI-GMP PHOSPHODIESTERASE PDEF"/>
    <property type="match status" value="1"/>
</dbReference>
<dbReference type="InterPro" id="IPR000160">
    <property type="entry name" value="GGDEF_dom"/>
</dbReference>
<evidence type="ECO:0000259" key="1">
    <source>
        <dbReference type="PROSITE" id="PS50883"/>
    </source>
</evidence>
<dbReference type="EMBL" id="JAMAST010000009">
    <property type="protein sequence ID" value="MCL1632093.1"/>
    <property type="molecule type" value="Genomic_DNA"/>
</dbReference>
<dbReference type="Pfam" id="PF00563">
    <property type="entry name" value="EAL"/>
    <property type="match status" value="1"/>
</dbReference>